<keyword evidence="10" id="KW-1185">Reference proteome</keyword>
<dbReference type="CDD" id="cd06262">
    <property type="entry name" value="metallo-hydrolase-like_MBL-fold"/>
    <property type="match status" value="1"/>
</dbReference>
<dbReference type="PANTHER" id="PTHR46233">
    <property type="entry name" value="HYDROXYACYLGLUTATHIONE HYDROLASE GLOC"/>
    <property type="match status" value="1"/>
</dbReference>
<dbReference type="InterPro" id="IPR001279">
    <property type="entry name" value="Metallo-B-lactamas"/>
</dbReference>
<sequence>MRIHTFPLGPLQTNCYIVTNEETKEAVIIDAGMHPGELLRQAANYQVRAILLTHAHFDHMGGLDQIRKKTGAPVYIHHSEQEWLTNPDLNGSSRWPMIGGAMTAERAEYEIKEGDVLVLAGLNIRVLETPGHTPGGVSFLIDNELFSGDTLFAHSIGRTDLPGGNYEQLIQSIQDKLMPLPEDTRVYPGHGPDTTIGFEKLHNPFIA</sequence>
<evidence type="ECO:0000256" key="6">
    <source>
        <dbReference type="ARBA" id="ARBA00034301"/>
    </source>
</evidence>
<feature type="domain" description="Metallo-beta-lactamase" evidence="8">
    <location>
        <begin position="12"/>
        <end position="190"/>
    </location>
</feature>
<gene>
    <name evidence="9" type="ORF">ADA01nite_02250</name>
</gene>
<evidence type="ECO:0000256" key="5">
    <source>
        <dbReference type="ARBA" id="ARBA00034221"/>
    </source>
</evidence>
<organism evidence="9 10">
    <name type="scientific">Aneurinibacillus danicus</name>
    <dbReference type="NCBI Taxonomy" id="267746"/>
    <lineage>
        <taxon>Bacteria</taxon>
        <taxon>Bacillati</taxon>
        <taxon>Bacillota</taxon>
        <taxon>Bacilli</taxon>
        <taxon>Bacillales</taxon>
        <taxon>Paenibacillaceae</taxon>
        <taxon>Aneurinibacillus group</taxon>
        <taxon>Aneurinibacillus</taxon>
    </lineage>
</organism>
<evidence type="ECO:0000256" key="1">
    <source>
        <dbReference type="ARBA" id="ARBA00001947"/>
    </source>
</evidence>
<keyword evidence="2" id="KW-0479">Metal-binding</keyword>
<dbReference type="InterPro" id="IPR036866">
    <property type="entry name" value="RibonucZ/Hydroxyglut_hydro"/>
</dbReference>
<dbReference type="SMART" id="SM00849">
    <property type="entry name" value="Lactamase_B"/>
    <property type="match status" value="1"/>
</dbReference>
<evidence type="ECO:0000256" key="3">
    <source>
        <dbReference type="ARBA" id="ARBA00022801"/>
    </source>
</evidence>
<comment type="function">
    <text evidence="6">Counteracts the endogenous Pycsar antiviral defense system. Phosphodiesterase that enables metal-dependent hydrolysis of host cyclic nucleotide Pycsar defense signals such as cCMP and cUMP.</text>
</comment>
<evidence type="ECO:0000313" key="10">
    <source>
        <dbReference type="Proteomes" id="UP000321157"/>
    </source>
</evidence>
<dbReference type="Proteomes" id="UP000321157">
    <property type="component" value="Unassembled WGS sequence"/>
</dbReference>
<evidence type="ECO:0000256" key="2">
    <source>
        <dbReference type="ARBA" id="ARBA00022723"/>
    </source>
</evidence>
<dbReference type="Pfam" id="PF00753">
    <property type="entry name" value="Lactamase_B"/>
    <property type="match status" value="1"/>
</dbReference>
<keyword evidence="4" id="KW-0862">Zinc</keyword>
<name>A0A511V1J7_9BACL</name>
<comment type="catalytic activity">
    <reaction evidence="7">
        <text>3',5'-cyclic UMP + H2O = UMP + H(+)</text>
        <dbReference type="Rhea" id="RHEA:70575"/>
        <dbReference type="ChEBI" id="CHEBI:15377"/>
        <dbReference type="ChEBI" id="CHEBI:15378"/>
        <dbReference type="ChEBI" id="CHEBI:57865"/>
        <dbReference type="ChEBI" id="CHEBI:184387"/>
    </reaction>
    <physiologicalReaction direction="left-to-right" evidence="7">
        <dbReference type="Rhea" id="RHEA:70576"/>
    </physiologicalReaction>
</comment>
<dbReference type="OrthoDB" id="9802248at2"/>
<keyword evidence="3" id="KW-0378">Hydrolase</keyword>
<comment type="catalytic activity">
    <reaction evidence="5">
        <text>3',5'-cyclic CMP + H2O = CMP + H(+)</text>
        <dbReference type="Rhea" id="RHEA:72675"/>
        <dbReference type="ChEBI" id="CHEBI:15377"/>
        <dbReference type="ChEBI" id="CHEBI:15378"/>
        <dbReference type="ChEBI" id="CHEBI:58003"/>
        <dbReference type="ChEBI" id="CHEBI:60377"/>
    </reaction>
    <physiologicalReaction direction="left-to-right" evidence="5">
        <dbReference type="Rhea" id="RHEA:72676"/>
    </physiologicalReaction>
</comment>
<dbReference type="PANTHER" id="PTHR46233:SF3">
    <property type="entry name" value="HYDROXYACYLGLUTATHIONE HYDROLASE GLOC"/>
    <property type="match status" value="1"/>
</dbReference>
<accession>A0A511V1J7</accession>
<evidence type="ECO:0000256" key="7">
    <source>
        <dbReference type="ARBA" id="ARBA00048505"/>
    </source>
</evidence>
<dbReference type="RefSeq" id="WP_146808064.1">
    <property type="nucleotide sequence ID" value="NZ_BJXX01000013.1"/>
</dbReference>
<dbReference type="SUPFAM" id="SSF56281">
    <property type="entry name" value="Metallo-hydrolase/oxidoreductase"/>
    <property type="match status" value="1"/>
</dbReference>
<reference evidence="9 10" key="1">
    <citation type="submission" date="2019-07" db="EMBL/GenBank/DDBJ databases">
        <title>Whole genome shotgun sequence of Aneurinibacillus danicus NBRC 102444.</title>
        <authorList>
            <person name="Hosoyama A."/>
            <person name="Uohara A."/>
            <person name="Ohji S."/>
            <person name="Ichikawa N."/>
        </authorList>
    </citation>
    <scope>NUCLEOTIDE SEQUENCE [LARGE SCALE GENOMIC DNA]</scope>
    <source>
        <strain evidence="9 10">NBRC 102444</strain>
    </source>
</reference>
<evidence type="ECO:0000259" key="8">
    <source>
        <dbReference type="SMART" id="SM00849"/>
    </source>
</evidence>
<proteinExistence type="predicted"/>
<dbReference type="GO" id="GO:0016787">
    <property type="term" value="F:hydrolase activity"/>
    <property type="evidence" value="ECO:0007669"/>
    <property type="project" value="UniProtKB-KW"/>
</dbReference>
<evidence type="ECO:0000313" key="9">
    <source>
        <dbReference type="EMBL" id="GEN32765.1"/>
    </source>
</evidence>
<dbReference type="EMBL" id="BJXX01000013">
    <property type="protein sequence ID" value="GEN32765.1"/>
    <property type="molecule type" value="Genomic_DNA"/>
</dbReference>
<evidence type="ECO:0000256" key="4">
    <source>
        <dbReference type="ARBA" id="ARBA00022833"/>
    </source>
</evidence>
<dbReference type="InterPro" id="IPR051453">
    <property type="entry name" value="MBL_Glyoxalase_II"/>
</dbReference>
<dbReference type="AlphaFoldDB" id="A0A511V1J7"/>
<dbReference type="Gene3D" id="3.60.15.10">
    <property type="entry name" value="Ribonuclease Z/Hydroxyacylglutathione hydrolase-like"/>
    <property type="match status" value="1"/>
</dbReference>
<comment type="caution">
    <text evidence="9">The sequence shown here is derived from an EMBL/GenBank/DDBJ whole genome shotgun (WGS) entry which is preliminary data.</text>
</comment>
<dbReference type="GO" id="GO:0046872">
    <property type="term" value="F:metal ion binding"/>
    <property type="evidence" value="ECO:0007669"/>
    <property type="project" value="UniProtKB-KW"/>
</dbReference>
<comment type="cofactor">
    <cofactor evidence="1">
        <name>Zn(2+)</name>
        <dbReference type="ChEBI" id="CHEBI:29105"/>
    </cofactor>
</comment>
<protein>
    <recommendedName>
        <fullName evidence="8">Metallo-beta-lactamase domain-containing protein</fullName>
    </recommendedName>
</protein>